<gene>
    <name evidence="2" type="ORF">ERUC_LOCUS15355</name>
</gene>
<accession>A0ABC8JTG7</accession>
<proteinExistence type="predicted"/>
<keyword evidence="1" id="KW-0732">Signal</keyword>
<name>A0ABC8JTG7_ERUVS</name>
<protein>
    <recommendedName>
        <fullName evidence="4">MATH domain-containing protein</fullName>
    </recommendedName>
</protein>
<feature type="chain" id="PRO_5044742856" description="MATH domain-containing protein" evidence="1">
    <location>
        <begin position="19"/>
        <end position="232"/>
    </location>
</feature>
<evidence type="ECO:0000256" key="1">
    <source>
        <dbReference type="SAM" id="SignalP"/>
    </source>
</evidence>
<organism evidence="2 3">
    <name type="scientific">Eruca vesicaria subsp. sativa</name>
    <name type="common">Garden rocket</name>
    <name type="synonym">Eruca sativa</name>
    <dbReference type="NCBI Taxonomy" id="29727"/>
    <lineage>
        <taxon>Eukaryota</taxon>
        <taxon>Viridiplantae</taxon>
        <taxon>Streptophyta</taxon>
        <taxon>Embryophyta</taxon>
        <taxon>Tracheophyta</taxon>
        <taxon>Spermatophyta</taxon>
        <taxon>Magnoliopsida</taxon>
        <taxon>eudicotyledons</taxon>
        <taxon>Gunneridae</taxon>
        <taxon>Pentapetalae</taxon>
        <taxon>rosids</taxon>
        <taxon>malvids</taxon>
        <taxon>Brassicales</taxon>
        <taxon>Brassicaceae</taxon>
        <taxon>Brassiceae</taxon>
        <taxon>Eruca</taxon>
    </lineage>
</organism>
<sequence>MAVAVLSSLLVIQIKTKGDPIYVRRPEIAPYPFRPSDPKKQRWLDRNTILMGFPEMLTKLHDMKSGFLVNDEIKIFVEVDVLKVIGKSDVSEESPEVTQTLKRKKLSDGPVSIHLNKETSSLNECVDVNGFQVLPSQVQSVKRLFERHLDMALEFRAKSQHLNTSCMNVLLNLIKTLCQSLQDLSFDDLCQAEKALTNLKCSGFKVDWLELKLEELEEMKSRKRIRGRAKGF</sequence>
<comment type="caution">
    <text evidence="2">The sequence shown here is derived from an EMBL/GenBank/DDBJ whole genome shotgun (WGS) entry which is preliminary data.</text>
</comment>
<dbReference type="PANTHER" id="PTHR46236:SF11">
    <property type="entry name" value="TRAF-LIKE SUPERFAMILY PROTEIN"/>
    <property type="match status" value="1"/>
</dbReference>
<feature type="signal peptide" evidence="1">
    <location>
        <begin position="1"/>
        <end position="18"/>
    </location>
</feature>
<keyword evidence="3" id="KW-1185">Reference proteome</keyword>
<evidence type="ECO:0000313" key="3">
    <source>
        <dbReference type="Proteomes" id="UP001642260"/>
    </source>
</evidence>
<reference evidence="2 3" key="1">
    <citation type="submission" date="2022-03" db="EMBL/GenBank/DDBJ databases">
        <authorList>
            <person name="Macdonald S."/>
            <person name="Ahmed S."/>
            <person name="Newling K."/>
        </authorList>
    </citation>
    <scope>NUCLEOTIDE SEQUENCE [LARGE SCALE GENOMIC DNA]</scope>
</reference>
<evidence type="ECO:0008006" key="4">
    <source>
        <dbReference type="Google" id="ProtNLM"/>
    </source>
</evidence>
<dbReference type="PANTHER" id="PTHR46236">
    <property type="entry name" value="TRAF-LIKE SUPERFAMILY PROTEIN"/>
    <property type="match status" value="1"/>
</dbReference>
<dbReference type="EMBL" id="CAKOAT010142821">
    <property type="protein sequence ID" value="CAH8340238.1"/>
    <property type="molecule type" value="Genomic_DNA"/>
</dbReference>
<dbReference type="AlphaFoldDB" id="A0ABC8JTG7"/>
<dbReference type="InterPro" id="IPR050804">
    <property type="entry name" value="MCC"/>
</dbReference>
<dbReference type="Proteomes" id="UP001642260">
    <property type="component" value="Unassembled WGS sequence"/>
</dbReference>
<evidence type="ECO:0000313" key="2">
    <source>
        <dbReference type="EMBL" id="CAH8340238.1"/>
    </source>
</evidence>